<dbReference type="InterPro" id="IPR044922">
    <property type="entry name" value="DUF2063_N_sf"/>
</dbReference>
<dbReference type="Pfam" id="PF09836">
    <property type="entry name" value="DUF2063"/>
    <property type="match status" value="1"/>
</dbReference>
<comment type="caution">
    <text evidence="2">The sequence shown here is derived from an EMBL/GenBank/DDBJ whole genome shotgun (WGS) entry which is preliminary data.</text>
</comment>
<protein>
    <recommendedName>
        <fullName evidence="1">Putative DNA-binding domain-containing protein</fullName>
    </recommendedName>
</protein>
<organism evidence="2 3">
    <name type="scientific">Legionella jamestowniensis</name>
    <dbReference type="NCBI Taxonomy" id="455"/>
    <lineage>
        <taxon>Bacteria</taxon>
        <taxon>Pseudomonadati</taxon>
        <taxon>Pseudomonadota</taxon>
        <taxon>Gammaproteobacteria</taxon>
        <taxon>Legionellales</taxon>
        <taxon>Legionellaceae</taxon>
        <taxon>Legionella</taxon>
    </lineage>
</organism>
<proteinExistence type="predicted"/>
<dbReference type="OrthoDB" id="343356at2"/>
<dbReference type="PATRIC" id="fig|455.5.peg.86"/>
<dbReference type="AlphaFoldDB" id="A0A0W0V040"/>
<reference evidence="2 3" key="1">
    <citation type="submission" date="2015-11" db="EMBL/GenBank/DDBJ databases">
        <title>Genomic analysis of 38 Legionella species identifies large and diverse effector repertoires.</title>
        <authorList>
            <person name="Burstein D."/>
            <person name="Amaro F."/>
            <person name="Zusman T."/>
            <person name="Lifshitz Z."/>
            <person name="Cohen O."/>
            <person name="Gilbert J.A."/>
            <person name="Pupko T."/>
            <person name="Shuman H.A."/>
            <person name="Segal G."/>
        </authorList>
    </citation>
    <scope>NUCLEOTIDE SEQUENCE [LARGE SCALE GENOMIC DNA]</scope>
    <source>
        <strain evidence="2 3">JA-26-G1-E2</strain>
    </source>
</reference>
<dbReference type="EMBL" id="LNYG01000001">
    <property type="protein sequence ID" value="KTD13293.1"/>
    <property type="molecule type" value="Genomic_DNA"/>
</dbReference>
<name>A0A0W0V040_9GAMM</name>
<sequence>MNNLLHLQEMFQNYLLSGSSTIEQVIMGSEKVSATKRLAIYRDAYRIRLLECLANNYPILKRYIGLAAFQKMGLAYLEKNPSSYRSIRWFGDNFSVYLKSIGEDCLAELAQFEWSLALAFDAPDAPIVTIENVTTVNPECWATMTFIPHPSLQQKLFYWNIVPIWQAITNEQTPPEPIKQLEATAWAIWRSSYISRFSSLTADENWAMKAMIHGSNFGEICAGLCEWHREEQVGMHAASLLKGWIQSELLSEIKLKQELS</sequence>
<dbReference type="Gene3D" id="1.10.150.690">
    <property type="entry name" value="DUF2063"/>
    <property type="match status" value="1"/>
</dbReference>
<accession>A0A0W0V040</accession>
<dbReference type="Proteomes" id="UP000054715">
    <property type="component" value="Unassembled WGS sequence"/>
</dbReference>
<gene>
    <name evidence="2" type="ORF">Ljam_0083</name>
</gene>
<evidence type="ECO:0000313" key="3">
    <source>
        <dbReference type="Proteomes" id="UP000054715"/>
    </source>
</evidence>
<dbReference type="STRING" id="455.Ljam_0083"/>
<dbReference type="RefSeq" id="WP_058448167.1">
    <property type="nucleotide sequence ID" value="NZ_CAAAJF010000003.1"/>
</dbReference>
<feature type="domain" description="Putative DNA-binding" evidence="1">
    <location>
        <begin position="7"/>
        <end position="98"/>
    </location>
</feature>
<evidence type="ECO:0000313" key="2">
    <source>
        <dbReference type="EMBL" id="KTD13293.1"/>
    </source>
</evidence>
<evidence type="ECO:0000259" key="1">
    <source>
        <dbReference type="Pfam" id="PF09836"/>
    </source>
</evidence>
<dbReference type="InterPro" id="IPR018640">
    <property type="entry name" value="DUF2063"/>
</dbReference>